<sequence>MWSDGACTANYYNGQQLYASGEIERRENCQEIRSTAWRPRLTMREHLIYYLVRRDSAFLQRLRQFSFSVILKRAD</sequence>
<protein>
    <submittedName>
        <fullName evidence="1">Uncharacterized protein</fullName>
    </submittedName>
</protein>
<comment type="caution">
    <text evidence="1">The sequence shown here is derived from an EMBL/GenBank/DDBJ whole genome shotgun (WGS) entry which is preliminary data.</text>
</comment>
<gene>
    <name evidence="1" type="primary">Necator_chrIV.g15797</name>
    <name evidence="1" type="ORF">RB195_002502</name>
</gene>
<dbReference type="EMBL" id="JAVFWL010000004">
    <property type="protein sequence ID" value="KAK6750567.1"/>
    <property type="molecule type" value="Genomic_DNA"/>
</dbReference>
<evidence type="ECO:0000313" key="1">
    <source>
        <dbReference type="EMBL" id="KAK6750567.1"/>
    </source>
</evidence>
<accession>A0ABR1DJN4</accession>
<dbReference type="Proteomes" id="UP001303046">
    <property type="component" value="Unassembled WGS sequence"/>
</dbReference>
<proteinExistence type="predicted"/>
<organism evidence="1 2">
    <name type="scientific">Necator americanus</name>
    <name type="common">Human hookworm</name>
    <dbReference type="NCBI Taxonomy" id="51031"/>
    <lineage>
        <taxon>Eukaryota</taxon>
        <taxon>Metazoa</taxon>
        <taxon>Ecdysozoa</taxon>
        <taxon>Nematoda</taxon>
        <taxon>Chromadorea</taxon>
        <taxon>Rhabditida</taxon>
        <taxon>Rhabditina</taxon>
        <taxon>Rhabditomorpha</taxon>
        <taxon>Strongyloidea</taxon>
        <taxon>Ancylostomatidae</taxon>
        <taxon>Bunostominae</taxon>
        <taxon>Necator</taxon>
    </lineage>
</organism>
<keyword evidence="2" id="KW-1185">Reference proteome</keyword>
<name>A0ABR1DJN4_NECAM</name>
<evidence type="ECO:0000313" key="2">
    <source>
        <dbReference type="Proteomes" id="UP001303046"/>
    </source>
</evidence>
<reference evidence="1 2" key="1">
    <citation type="submission" date="2023-08" db="EMBL/GenBank/DDBJ databases">
        <title>A Necator americanus chromosomal reference genome.</title>
        <authorList>
            <person name="Ilik V."/>
            <person name="Petrzelkova K.J."/>
            <person name="Pardy F."/>
            <person name="Fuh T."/>
            <person name="Niatou-Singa F.S."/>
            <person name="Gouil Q."/>
            <person name="Baker L."/>
            <person name="Ritchie M.E."/>
            <person name="Jex A.R."/>
            <person name="Gazzola D."/>
            <person name="Li H."/>
            <person name="Toshio Fujiwara R."/>
            <person name="Zhan B."/>
            <person name="Aroian R.V."/>
            <person name="Pafco B."/>
            <person name="Schwarz E.M."/>
        </authorList>
    </citation>
    <scope>NUCLEOTIDE SEQUENCE [LARGE SCALE GENOMIC DNA]</scope>
    <source>
        <strain evidence="1 2">Aroian</strain>
        <tissue evidence="1">Whole animal</tissue>
    </source>
</reference>